<evidence type="ECO:0000256" key="2">
    <source>
        <dbReference type="ARBA" id="ARBA00022481"/>
    </source>
</evidence>
<dbReference type="OrthoDB" id="9806477at2"/>
<dbReference type="RefSeq" id="WP_094825070.1">
    <property type="nucleotide sequence ID" value="NZ_NEVL01000001.1"/>
</dbReference>
<dbReference type="InterPro" id="IPR051310">
    <property type="entry name" value="MCP_chemotaxis"/>
</dbReference>
<evidence type="ECO:0000313" key="9">
    <source>
        <dbReference type="EMBL" id="OZI40957.1"/>
    </source>
</evidence>
<keyword evidence="7" id="KW-0472">Membrane</keyword>
<gene>
    <name evidence="9" type="ORF">CEG14_04215</name>
</gene>
<accession>A0A261SVA8</accession>
<dbReference type="InterPro" id="IPR004090">
    <property type="entry name" value="Chemotax_Me-accpt_rcpt"/>
</dbReference>
<feature type="domain" description="Methyl-accepting transducer" evidence="8">
    <location>
        <begin position="272"/>
        <end position="501"/>
    </location>
</feature>
<sequence length="627" mass="65834">MAKLRNLSLRTTLIALVLFFIATLLAVGVIAMQQLWSVSNKQRAMYTDTVVPVRTVLDAARQGATHFRRMYVYIIQTDRKARDNELRLNEESEKTVLEAMRLLQSESTDPALKDLGAKLAQTWTQYKRAVGVIQGMADRGDPAAMADLHKDSAQLHIAVRNLLMDAAKRQEDMARQDTEEAAAAVKRTFWTLTVLIALCALISGLLGAWLVRSVMRQLGGEPAYAARVAQEVAAGNLAVQVDLRANDGTSVLANMEAMRANLANLVSQVRQTSESIATGATQISSGNTDLSQRTEEQAANVEETAASMEQMNATVKQNLDSVGTASQLAGSASQAATRGGEVVGNVVSTMDQISASSRKIVDIISVIDSIAFQTNILALNAAVEAARAGEQGRGFAVVASEVRALAQRSAGAAKEIKLLIGESVGKVETGAQLVTEAGSTMDDIVTQVRRVADLIGEIGAAAHEQSQGISQVGDAINQLDQTTQQNAALVEESAAAAISLNEQAARLVQLVSVFRLGSDAPRKAAPPPPATLPAAPAQVAPQPGAPAQAARVESSPAATAHAPAAPVHRAAPSTARPAARPTARTPAARSASATDATVKRRPQLGAQAKPAPGNGKTAPAGDDWESF</sequence>
<keyword evidence="2" id="KW-0488">Methylation</keyword>
<feature type="transmembrane region" description="Helical" evidence="7">
    <location>
        <begin position="189"/>
        <end position="211"/>
    </location>
</feature>
<organism evidence="9 10">
    <name type="scientific">Bordetella genomosp. 1</name>
    <dbReference type="NCBI Taxonomy" id="1395607"/>
    <lineage>
        <taxon>Bacteria</taxon>
        <taxon>Pseudomonadati</taxon>
        <taxon>Pseudomonadota</taxon>
        <taxon>Betaproteobacteria</taxon>
        <taxon>Burkholderiales</taxon>
        <taxon>Alcaligenaceae</taxon>
        <taxon>Bordetella</taxon>
    </lineage>
</organism>
<dbReference type="PROSITE" id="PS50111">
    <property type="entry name" value="CHEMOTAXIS_TRANSDUC_2"/>
    <property type="match status" value="1"/>
</dbReference>
<evidence type="ECO:0000256" key="6">
    <source>
        <dbReference type="SAM" id="MobiDB-lite"/>
    </source>
</evidence>
<dbReference type="SUPFAM" id="SSF58104">
    <property type="entry name" value="Methyl-accepting chemotaxis protein (MCP) signaling domain"/>
    <property type="match status" value="1"/>
</dbReference>
<reference evidence="9 10" key="1">
    <citation type="submission" date="2017-05" db="EMBL/GenBank/DDBJ databases">
        <title>Complete and WGS of Bordetella genogroups.</title>
        <authorList>
            <person name="Spilker T."/>
            <person name="LiPuma J."/>
        </authorList>
    </citation>
    <scope>NUCLEOTIDE SEQUENCE [LARGE SCALE GENOMIC DNA]</scope>
    <source>
        <strain evidence="9 10">AU17610</strain>
    </source>
</reference>
<evidence type="ECO:0000256" key="4">
    <source>
        <dbReference type="PROSITE-ProRule" id="PRU00284"/>
    </source>
</evidence>
<dbReference type="GO" id="GO:0005886">
    <property type="term" value="C:plasma membrane"/>
    <property type="evidence" value="ECO:0007669"/>
    <property type="project" value="TreeGrafter"/>
</dbReference>
<dbReference type="FunFam" id="1.10.287.950:FF:000001">
    <property type="entry name" value="Methyl-accepting chemotaxis sensory transducer"/>
    <property type="match status" value="1"/>
</dbReference>
<dbReference type="AlphaFoldDB" id="A0A261SVA8"/>
<evidence type="ECO:0000256" key="1">
    <source>
        <dbReference type="ARBA" id="ARBA00004370"/>
    </source>
</evidence>
<dbReference type="Proteomes" id="UP000217005">
    <property type="component" value="Unassembled WGS sequence"/>
</dbReference>
<comment type="subcellular location">
    <subcellularLocation>
        <location evidence="1">Membrane</location>
    </subcellularLocation>
</comment>
<dbReference type="InterPro" id="IPR004089">
    <property type="entry name" value="MCPsignal_dom"/>
</dbReference>
<feature type="compositionally biased region" description="Low complexity" evidence="6">
    <location>
        <begin position="532"/>
        <end position="596"/>
    </location>
</feature>
<keyword evidence="4" id="KW-0807">Transducer</keyword>
<dbReference type="GO" id="GO:0004888">
    <property type="term" value="F:transmembrane signaling receptor activity"/>
    <property type="evidence" value="ECO:0007669"/>
    <property type="project" value="InterPro"/>
</dbReference>
<keyword evidence="7" id="KW-0812">Transmembrane</keyword>
<name>A0A261SVA8_9BORD</name>
<evidence type="ECO:0000259" key="8">
    <source>
        <dbReference type="PROSITE" id="PS50111"/>
    </source>
</evidence>
<feature type="region of interest" description="Disordered" evidence="6">
    <location>
        <begin position="521"/>
        <end position="627"/>
    </location>
</feature>
<dbReference type="CDD" id="cd11386">
    <property type="entry name" value="MCP_signal"/>
    <property type="match status" value="1"/>
</dbReference>
<dbReference type="Pfam" id="PF00015">
    <property type="entry name" value="MCPsignal"/>
    <property type="match status" value="1"/>
</dbReference>
<dbReference type="InterPro" id="IPR024478">
    <property type="entry name" value="HlyB_4HB_MCP"/>
</dbReference>
<feature type="transmembrane region" description="Helical" evidence="7">
    <location>
        <begin position="12"/>
        <end position="36"/>
    </location>
</feature>
<keyword evidence="5" id="KW-0175">Coiled coil</keyword>
<feature type="coiled-coil region" evidence="5">
    <location>
        <begin position="255"/>
        <end position="318"/>
    </location>
</feature>
<comment type="caution">
    <text evidence="9">The sequence shown here is derived from an EMBL/GenBank/DDBJ whole genome shotgun (WGS) entry which is preliminary data.</text>
</comment>
<dbReference type="PANTHER" id="PTHR43531:SF14">
    <property type="entry name" value="METHYL-ACCEPTING CHEMOTAXIS PROTEIN I-RELATED"/>
    <property type="match status" value="1"/>
</dbReference>
<dbReference type="PANTHER" id="PTHR43531">
    <property type="entry name" value="PROTEIN ICFG"/>
    <property type="match status" value="1"/>
</dbReference>
<dbReference type="Pfam" id="PF12729">
    <property type="entry name" value="4HB_MCP_1"/>
    <property type="match status" value="1"/>
</dbReference>
<dbReference type="GO" id="GO:0006935">
    <property type="term" value="P:chemotaxis"/>
    <property type="evidence" value="ECO:0007669"/>
    <property type="project" value="InterPro"/>
</dbReference>
<evidence type="ECO:0000313" key="10">
    <source>
        <dbReference type="Proteomes" id="UP000217005"/>
    </source>
</evidence>
<evidence type="ECO:0000256" key="5">
    <source>
        <dbReference type="SAM" id="Coils"/>
    </source>
</evidence>
<dbReference type="EMBL" id="NEVL01000001">
    <property type="protein sequence ID" value="OZI40957.1"/>
    <property type="molecule type" value="Genomic_DNA"/>
</dbReference>
<dbReference type="Gene3D" id="1.10.287.950">
    <property type="entry name" value="Methyl-accepting chemotaxis protein"/>
    <property type="match status" value="1"/>
</dbReference>
<evidence type="ECO:0000256" key="7">
    <source>
        <dbReference type="SAM" id="Phobius"/>
    </source>
</evidence>
<evidence type="ECO:0000256" key="3">
    <source>
        <dbReference type="ARBA" id="ARBA00029447"/>
    </source>
</evidence>
<comment type="similarity">
    <text evidence="3">Belongs to the methyl-accepting chemotaxis (MCP) protein family.</text>
</comment>
<protein>
    <submittedName>
        <fullName evidence="9">Methyl-accepting chemotaxis protein</fullName>
    </submittedName>
</protein>
<dbReference type="GO" id="GO:0007165">
    <property type="term" value="P:signal transduction"/>
    <property type="evidence" value="ECO:0007669"/>
    <property type="project" value="UniProtKB-KW"/>
</dbReference>
<dbReference type="PRINTS" id="PR00260">
    <property type="entry name" value="CHEMTRNSDUCR"/>
</dbReference>
<dbReference type="SMART" id="SM00283">
    <property type="entry name" value="MA"/>
    <property type="match status" value="1"/>
</dbReference>
<proteinExistence type="inferred from homology"/>
<keyword evidence="7" id="KW-1133">Transmembrane helix</keyword>